<dbReference type="PROSITE" id="PS51257">
    <property type="entry name" value="PROKAR_LIPOPROTEIN"/>
    <property type="match status" value="1"/>
</dbReference>
<accession>A0A366HQ19</accession>
<dbReference type="EMBL" id="QNRR01000004">
    <property type="protein sequence ID" value="RBP44284.1"/>
    <property type="molecule type" value="Genomic_DNA"/>
</dbReference>
<evidence type="ECO:0008006" key="4">
    <source>
        <dbReference type="Google" id="ProtNLM"/>
    </source>
</evidence>
<reference evidence="2 3" key="1">
    <citation type="submission" date="2018-06" db="EMBL/GenBank/DDBJ databases">
        <title>Genomic Encyclopedia of Type Strains, Phase IV (KMG-IV): sequencing the most valuable type-strain genomes for metagenomic binning, comparative biology and taxonomic classification.</title>
        <authorList>
            <person name="Goeker M."/>
        </authorList>
    </citation>
    <scope>NUCLEOTIDE SEQUENCE [LARGE SCALE GENOMIC DNA]</scope>
    <source>
        <strain evidence="2 3">DSM 25532</strain>
    </source>
</reference>
<sequence>MKTSVILAAAACSLLMVSCKDESGERVPPRAPSPDGTNTSSSGVQNPGEATPPSTTSDVKGTGAGTDAPDNPAKANPPAVRQPATEN</sequence>
<comment type="caution">
    <text evidence="2">The sequence shown here is derived from an EMBL/GenBank/DDBJ whole genome shotgun (WGS) entry which is preliminary data.</text>
</comment>
<dbReference type="AlphaFoldDB" id="A0A366HQ19"/>
<organism evidence="2 3">
    <name type="scientific">Roseimicrobium gellanilyticum</name>
    <dbReference type="NCBI Taxonomy" id="748857"/>
    <lineage>
        <taxon>Bacteria</taxon>
        <taxon>Pseudomonadati</taxon>
        <taxon>Verrucomicrobiota</taxon>
        <taxon>Verrucomicrobiia</taxon>
        <taxon>Verrucomicrobiales</taxon>
        <taxon>Verrucomicrobiaceae</taxon>
        <taxon>Roseimicrobium</taxon>
    </lineage>
</organism>
<feature type="compositionally biased region" description="Polar residues" evidence="1">
    <location>
        <begin position="35"/>
        <end position="45"/>
    </location>
</feature>
<gene>
    <name evidence="2" type="ORF">DES53_104103</name>
</gene>
<protein>
    <recommendedName>
        <fullName evidence="4">Lipoprotein</fullName>
    </recommendedName>
</protein>
<keyword evidence="3" id="KW-1185">Reference proteome</keyword>
<evidence type="ECO:0000313" key="3">
    <source>
        <dbReference type="Proteomes" id="UP000253426"/>
    </source>
</evidence>
<proteinExistence type="predicted"/>
<feature type="compositionally biased region" description="Low complexity" evidence="1">
    <location>
        <begin position="67"/>
        <end position="79"/>
    </location>
</feature>
<evidence type="ECO:0000313" key="2">
    <source>
        <dbReference type="EMBL" id="RBP44284.1"/>
    </source>
</evidence>
<dbReference type="RefSeq" id="WP_113958707.1">
    <property type="nucleotide sequence ID" value="NZ_QNRR01000004.1"/>
</dbReference>
<feature type="region of interest" description="Disordered" evidence="1">
    <location>
        <begin position="20"/>
        <end position="87"/>
    </location>
</feature>
<name>A0A366HQ19_9BACT</name>
<evidence type="ECO:0000256" key="1">
    <source>
        <dbReference type="SAM" id="MobiDB-lite"/>
    </source>
</evidence>
<dbReference type="Proteomes" id="UP000253426">
    <property type="component" value="Unassembled WGS sequence"/>
</dbReference>